<dbReference type="STRING" id="1122938.SAMN05660772_02834"/>
<dbReference type="Proteomes" id="UP000192408">
    <property type="component" value="Unassembled WGS sequence"/>
</dbReference>
<keyword evidence="2" id="KW-1185">Reference proteome</keyword>
<dbReference type="SUPFAM" id="SSF160472">
    <property type="entry name" value="NMB0513-like"/>
    <property type="match status" value="1"/>
</dbReference>
<dbReference type="Gene3D" id="1.10.3510.10">
    <property type="entry name" value="NMB0513-like"/>
    <property type="match status" value="1"/>
</dbReference>
<evidence type="ECO:0000313" key="2">
    <source>
        <dbReference type="Proteomes" id="UP000192408"/>
    </source>
</evidence>
<sequence>MKIKAIELIIEESRGKTLTFLYEIFQKHLYPVYYEPRLKDDFIYFLLTLVRDNQLKLVENGKFLEGNLEYKIEYVRKKWNKNYNSQHEDFSYDIYGNTIINTENDNWWDDKSGFQAVWIMEDGSLKWATKEDN</sequence>
<dbReference type="Pfam" id="PF04591">
    <property type="entry name" value="DUF596"/>
    <property type="match status" value="1"/>
</dbReference>
<dbReference type="RefSeq" id="WP_159460750.1">
    <property type="nucleotide sequence ID" value="NZ_FWWV01000050.1"/>
</dbReference>
<reference evidence="2" key="1">
    <citation type="submission" date="2017-04" db="EMBL/GenBank/DDBJ databases">
        <authorList>
            <person name="Varghese N."/>
            <person name="Submissions S."/>
        </authorList>
    </citation>
    <scope>NUCLEOTIDE SEQUENCE [LARGE SCALE GENOMIC DNA]</scope>
    <source>
        <strain evidence="2">DSM 23072</strain>
    </source>
</reference>
<dbReference type="InterPro" id="IPR023138">
    <property type="entry name" value="NMB0513-like_sf"/>
</dbReference>
<name>A0A1W1V5G1_9PAST</name>
<evidence type="ECO:0000313" key="1">
    <source>
        <dbReference type="EMBL" id="SMB88588.1"/>
    </source>
</evidence>
<dbReference type="AlphaFoldDB" id="A0A1W1V5G1"/>
<accession>A0A1W1V5G1</accession>
<gene>
    <name evidence="1" type="ORF">SAMN05660772_02834</name>
</gene>
<proteinExistence type="predicted"/>
<dbReference type="InterPro" id="IPR007670">
    <property type="entry name" value="DUF596"/>
</dbReference>
<organism evidence="1 2">
    <name type="scientific">Pasteurella testudinis DSM 23072</name>
    <dbReference type="NCBI Taxonomy" id="1122938"/>
    <lineage>
        <taxon>Bacteria</taxon>
        <taxon>Pseudomonadati</taxon>
        <taxon>Pseudomonadota</taxon>
        <taxon>Gammaproteobacteria</taxon>
        <taxon>Pasteurellales</taxon>
        <taxon>Pasteurellaceae</taxon>
        <taxon>Pasteurella</taxon>
    </lineage>
</organism>
<dbReference type="EMBL" id="FWWV01000050">
    <property type="protein sequence ID" value="SMB88588.1"/>
    <property type="molecule type" value="Genomic_DNA"/>
</dbReference>
<protein>
    <submittedName>
        <fullName evidence="1">Uncharacterized protein</fullName>
    </submittedName>
</protein>